<dbReference type="CDD" id="cd01741">
    <property type="entry name" value="GATase1_1"/>
    <property type="match status" value="1"/>
</dbReference>
<dbReference type="PROSITE" id="PS51273">
    <property type="entry name" value="GATASE_TYPE_1"/>
    <property type="match status" value="1"/>
</dbReference>
<dbReference type="EnsemblMetazoa" id="CLYHEMT007286.1">
    <property type="protein sequence ID" value="CLYHEMP007286.1"/>
    <property type="gene ID" value="CLYHEMG007286"/>
</dbReference>
<dbReference type="PANTHER" id="PTHR42695:SF5">
    <property type="entry name" value="GLUTAMINE AMIDOTRANSFERASE YLR126C-RELATED"/>
    <property type="match status" value="1"/>
</dbReference>
<name>A0A7M5VCS9_9CNID</name>
<reference evidence="2" key="1">
    <citation type="submission" date="2021-01" db="UniProtKB">
        <authorList>
            <consortium name="EnsemblMetazoa"/>
        </authorList>
    </citation>
    <scope>IDENTIFICATION</scope>
</reference>
<dbReference type="SUPFAM" id="SSF52317">
    <property type="entry name" value="Class I glutamine amidotransferase-like"/>
    <property type="match status" value="1"/>
</dbReference>
<sequence length="252" mass="28793">IFQRMVIDATRMSLGVLVTEDDPSTGGPERIFNNLVKRFKDISGDVIQLKPYYVCKNSFPETVGKHPGYIITGAHYNVNEGLEWMNKLENFIRQIKEKGDIKLFGICFGHQMTARAFGGKVGLNPSKRFIWGCDRVEVSPEFAEMCFYKNASLNPTYFHIMQSHYDQVIETPESARVLGGCEECPDEILMYGENILTMQGHPELIQERMLARLLTRVENKNLTKEEADKARATLQLDEGDKLMKLIVAFFQQ</sequence>
<dbReference type="Proteomes" id="UP000594262">
    <property type="component" value="Unplaced"/>
</dbReference>
<protein>
    <recommendedName>
        <fullName evidence="1">Glutamine amidotransferase domain-containing protein</fullName>
    </recommendedName>
</protein>
<dbReference type="AlphaFoldDB" id="A0A7M5VCS9"/>
<feature type="domain" description="Glutamine amidotransferase" evidence="1">
    <location>
        <begin position="67"/>
        <end position="213"/>
    </location>
</feature>
<evidence type="ECO:0000313" key="2">
    <source>
        <dbReference type="EnsemblMetazoa" id="CLYHEMP007286.1"/>
    </source>
</evidence>
<evidence type="ECO:0000313" key="3">
    <source>
        <dbReference type="Proteomes" id="UP000594262"/>
    </source>
</evidence>
<dbReference type="PANTHER" id="PTHR42695">
    <property type="entry name" value="GLUTAMINE AMIDOTRANSFERASE YLR126C-RELATED"/>
    <property type="match status" value="1"/>
</dbReference>
<dbReference type="InterPro" id="IPR029062">
    <property type="entry name" value="Class_I_gatase-like"/>
</dbReference>
<proteinExistence type="predicted"/>
<evidence type="ECO:0000259" key="1">
    <source>
        <dbReference type="Pfam" id="PF00117"/>
    </source>
</evidence>
<organism evidence="2 3">
    <name type="scientific">Clytia hemisphaerica</name>
    <dbReference type="NCBI Taxonomy" id="252671"/>
    <lineage>
        <taxon>Eukaryota</taxon>
        <taxon>Metazoa</taxon>
        <taxon>Cnidaria</taxon>
        <taxon>Hydrozoa</taxon>
        <taxon>Hydroidolina</taxon>
        <taxon>Leptothecata</taxon>
        <taxon>Obeliida</taxon>
        <taxon>Clytiidae</taxon>
        <taxon>Clytia</taxon>
    </lineage>
</organism>
<keyword evidence="3" id="KW-1185">Reference proteome</keyword>
<dbReference type="GO" id="GO:0005829">
    <property type="term" value="C:cytosol"/>
    <property type="evidence" value="ECO:0007669"/>
    <property type="project" value="TreeGrafter"/>
</dbReference>
<dbReference type="OrthoDB" id="92161at2759"/>
<dbReference type="Gene3D" id="3.40.50.880">
    <property type="match status" value="1"/>
</dbReference>
<accession>A0A7M5VCS9</accession>
<dbReference type="Pfam" id="PF00117">
    <property type="entry name" value="GATase"/>
    <property type="match status" value="1"/>
</dbReference>
<dbReference type="InterPro" id="IPR017926">
    <property type="entry name" value="GATASE"/>
</dbReference>
<dbReference type="InterPro" id="IPR044992">
    <property type="entry name" value="ChyE-like"/>
</dbReference>